<name>J9D6C4_EDHAE</name>
<dbReference type="AlphaFoldDB" id="J9D6C4"/>
<dbReference type="InParanoid" id="J9D6C4"/>
<feature type="transmembrane region" description="Helical" evidence="1">
    <location>
        <begin position="58"/>
        <end position="80"/>
    </location>
</feature>
<sequence>MVINNKNKINDNIEANNTNTNVNITDKGNITTCDSINGANNLEKLIIVMKFMKNAVKVMNRFFIVILHLIRTFCAKTVMLHVQKKWIIMFILVIPEILTILMLT</sequence>
<reference evidence="2 3" key="1">
    <citation type="submission" date="2011-08" db="EMBL/GenBank/DDBJ databases">
        <authorList>
            <person name="Liu Z.J."/>
            <person name="Shi F.L."/>
            <person name="Lu J.Q."/>
            <person name="Li M."/>
            <person name="Wang Z.L."/>
        </authorList>
    </citation>
    <scope>NUCLEOTIDE SEQUENCE [LARGE SCALE GENOMIC DNA]</scope>
    <source>
        <strain evidence="2 3">USNM 41457</strain>
    </source>
</reference>
<gene>
    <name evidence="2" type="ORF">EDEG_02538</name>
</gene>
<feature type="transmembrane region" description="Helical" evidence="1">
    <location>
        <begin position="86"/>
        <end position="103"/>
    </location>
</feature>
<evidence type="ECO:0000313" key="3">
    <source>
        <dbReference type="Proteomes" id="UP000003163"/>
    </source>
</evidence>
<organism evidence="2 3">
    <name type="scientific">Edhazardia aedis (strain USNM 41457)</name>
    <name type="common">Microsporidian parasite</name>
    <dbReference type="NCBI Taxonomy" id="1003232"/>
    <lineage>
        <taxon>Eukaryota</taxon>
        <taxon>Fungi</taxon>
        <taxon>Fungi incertae sedis</taxon>
        <taxon>Microsporidia</taxon>
        <taxon>Edhazardia</taxon>
    </lineage>
</organism>
<dbReference type="VEuPathDB" id="MicrosporidiaDB:EDEG_02538"/>
<keyword evidence="1" id="KW-0812">Transmembrane</keyword>
<keyword evidence="3" id="KW-1185">Reference proteome</keyword>
<comment type="caution">
    <text evidence="2">The sequence shown here is derived from an EMBL/GenBank/DDBJ whole genome shotgun (WGS) entry which is preliminary data.</text>
</comment>
<keyword evidence="1" id="KW-0472">Membrane</keyword>
<accession>J9D6C4</accession>
<proteinExistence type="predicted"/>
<dbReference type="EMBL" id="AFBI03000046">
    <property type="protein sequence ID" value="EJW03059.1"/>
    <property type="molecule type" value="Genomic_DNA"/>
</dbReference>
<dbReference type="HOGENOM" id="CLU_2250104_0_0_1"/>
<evidence type="ECO:0000256" key="1">
    <source>
        <dbReference type="SAM" id="Phobius"/>
    </source>
</evidence>
<dbReference type="Proteomes" id="UP000003163">
    <property type="component" value="Unassembled WGS sequence"/>
</dbReference>
<reference evidence="3" key="2">
    <citation type="submission" date="2015-07" db="EMBL/GenBank/DDBJ databases">
        <title>Contrasting host-pathogen interactions and genome evolution in two generalist and specialist microsporidian pathogens of mosquitoes.</title>
        <authorList>
            <consortium name="The Broad Institute Genomics Platform"/>
            <consortium name="The Broad Institute Genome Sequencing Center for Infectious Disease"/>
            <person name="Cuomo C.A."/>
            <person name="Sanscrainte N.D."/>
            <person name="Goldberg J.M."/>
            <person name="Heiman D."/>
            <person name="Young S."/>
            <person name="Zeng Q."/>
            <person name="Becnel J.J."/>
            <person name="Birren B.W."/>
        </authorList>
    </citation>
    <scope>NUCLEOTIDE SEQUENCE [LARGE SCALE GENOMIC DNA]</scope>
    <source>
        <strain evidence="3">USNM 41457</strain>
    </source>
</reference>
<protein>
    <submittedName>
        <fullName evidence="2">Uncharacterized protein</fullName>
    </submittedName>
</protein>
<keyword evidence="1" id="KW-1133">Transmembrane helix</keyword>
<evidence type="ECO:0000313" key="2">
    <source>
        <dbReference type="EMBL" id="EJW03059.1"/>
    </source>
</evidence>